<feature type="domain" description="GAIN-B" evidence="10">
    <location>
        <begin position="242"/>
        <end position="395"/>
    </location>
</feature>
<evidence type="ECO:0000313" key="12">
    <source>
        <dbReference type="Proteomes" id="UP000515163"/>
    </source>
</evidence>
<keyword evidence="3 9" id="KW-0812">Transmembrane</keyword>
<accession>A0A6P8HTN0</accession>
<evidence type="ECO:0000256" key="8">
    <source>
        <dbReference type="SAM" id="MobiDB-lite"/>
    </source>
</evidence>
<evidence type="ECO:0000256" key="2">
    <source>
        <dbReference type="ARBA" id="ARBA00007343"/>
    </source>
</evidence>
<dbReference type="OrthoDB" id="347083at2759"/>
<dbReference type="InterPro" id="IPR057244">
    <property type="entry name" value="GAIN_B"/>
</dbReference>
<dbReference type="PRINTS" id="PR00249">
    <property type="entry name" value="GPCRSECRETIN"/>
</dbReference>
<dbReference type="PROSITE" id="PS50261">
    <property type="entry name" value="G_PROTEIN_RECEP_F2_4"/>
    <property type="match status" value="1"/>
</dbReference>
<dbReference type="PROSITE" id="PS50221">
    <property type="entry name" value="GAIN_B"/>
    <property type="match status" value="1"/>
</dbReference>
<organism evidence="12 13">
    <name type="scientific">Actinia tenebrosa</name>
    <name type="common">Australian red waratah sea anemone</name>
    <dbReference type="NCBI Taxonomy" id="6105"/>
    <lineage>
        <taxon>Eukaryota</taxon>
        <taxon>Metazoa</taxon>
        <taxon>Cnidaria</taxon>
        <taxon>Anthozoa</taxon>
        <taxon>Hexacorallia</taxon>
        <taxon>Actiniaria</taxon>
        <taxon>Actiniidae</taxon>
        <taxon>Actinia</taxon>
    </lineage>
</organism>
<dbReference type="Pfam" id="PF00002">
    <property type="entry name" value="7tm_2"/>
    <property type="match status" value="1"/>
</dbReference>
<dbReference type="InterPro" id="IPR046338">
    <property type="entry name" value="GAIN_dom_sf"/>
</dbReference>
<feature type="transmembrane region" description="Helical" evidence="9">
    <location>
        <begin position="463"/>
        <end position="487"/>
    </location>
</feature>
<feature type="transmembrane region" description="Helical" evidence="9">
    <location>
        <begin position="628"/>
        <end position="647"/>
    </location>
</feature>
<evidence type="ECO:0000259" key="10">
    <source>
        <dbReference type="PROSITE" id="PS50221"/>
    </source>
</evidence>
<dbReference type="Pfam" id="PF01825">
    <property type="entry name" value="GPS"/>
    <property type="match status" value="1"/>
</dbReference>
<dbReference type="GeneID" id="116295175"/>
<feature type="transmembrane region" description="Helical" evidence="9">
    <location>
        <begin position="601"/>
        <end position="622"/>
    </location>
</feature>
<feature type="transmembrane region" description="Helical" evidence="9">
    <location>
        <begin position="508"/>
        <end position="531"/>
    </location>
</feature>
<dbReference type="PANTHER" id="PTHR12011">
    <property type="entry name" value="ADHESION G-PROTEIN COUPLED RECEPTOR"/>
    <property type="match status" value="1"/>
</dbReference>
<name>A0A6P8HTN0_ACTTE</name>
<evidence type="ECO:0000313" key="13">
    <source>
        <dbReference type="RefSeq" id="XP_031558786.1"/>
    </source>
</evidence>
<gene>
    <name evidence="13" type="primary">LOC116295175</name>
</gene>
<evidence type="ECO:0000259" key="11">
    <source>
        <dbReference type="PROSITE" id="PS50261"/>
    </source>
</evidence>
<comment type="subcellular location">
    <subcellularLocation>
        <location evidence="1">Membrane</location>
        <topology evidence="1">Multi-pass membrane protein</topology>
    </subcellularLocation>
</comment>
<evidence type="ECO:0000256" key="4">
    <source>
        <dbReference type="ARBA" id="ARBA00022989"/>
    </source>
</evidence>
<dbReference type="GO" id="GO:0007166">
    <property type="term" value="P:cell surface receptor signaling pathway"/>
    <property type="evidence" value="ECO:0007669"/>
    <property type="project" value="InterPro"/>
</dbReference>
<sequence>MENDKNVMASSIRWSTSNKKNWPVRTSRVSVVEMLTSKTKTVPLPSTSVIADTMGSDKNAASPISSSISTKKNWPVRTSRVSVVEMLTNSTKTVPLTSASLRDTMGSDKNAASPISSTTSAGQSWPASTPGVPVVVVLTSSIKKVPVSSASVIADTMGSENNIDSFIENITNLDFKDISSLNKSLAMMEILLTSMKPTDYSTNHNPLTASKVLEEFALRYIDYHWNGAAFYYNQRNIVLQGEKCYPGNDSYKFGVSGSDGEESTIILPKENFVTNGTLILSIAFKRMHYLMEGQSYKLQNDRYELKSRIISTSIKPKRQNLKINATMVFKISPQSAADSESKKECVFWRFSTTREKDAGWSRDGCIVTSTTGEHVECSCNHLTHFAVLMRTDNKKLSRNEDAILTTLTKFGLGLSIVGCVITFLSYWFFTEAKSEQSQIRMNLVFVLAVAHILFLLGSAARFHLVVCVSVAVLLQLFYTSALCWMFAEGIQLYMQVIKVFNTNLKMRQVYGFAWGFPLLLITVSLSIAGNGSGGLSSFVNDDFCWLSVDNHLIWTFIAPVILLILSNLIVLGMVVKEMNRINQPIGDQHGKISLRSSIKALIVLAPLLGVTWLMGLLCILGADVIGLYIFTILNSTQGFLIFVFHCWRNSEIQGKFRRKVQALEENRPRQDNIFHVYNYRHRGHVKKEAFTKIPTISKRPKARKQSPGGLTISDFDPSDFVEFNASTKL</sequence>
<dbReference type="SUPFAM" id="SSF81321">
    <property type="entry name" value="Family A G protein-coupled receptor-like"/>
    <property type="match status" value="1"/>
</dbReference>
<dbReference type="GO" id="GO:0005886">
    <property type="term" value="C:plasma membrane"/>
    <property type="evidence" value="ECO:0007669"/>
    <property type="project" value="TreeGrafter"/>
</dbReference>
<evidence type="ECO:0000256" key="5">
    <source>
        <dbReference type="ARBA" id="ARBA00023136"/>
    </source>
</evidence>
<dbReference type="FunFam" id="1.20.1070.10:FF:000058">
    <property type="entry name" value="Adhesion G protein-coupled receptor F5"/>
    <property type="match status" value="1"/>
</dbReference>
<dbReference type="Gene3D" id="1.20.1070.10">
    <property type="entry name" value="Rhodopsin 7-helix transmembrane proteins"/>
    <property type="match status" value="1"/>
</dbReference>
<keyword evidence="12" id="KW-1185">Reference proteome</keyword>
<reference evidence="13" key="1">
    <citation type="submission" date="2025-08" db="UniProtKB">
        <authorList>
            <consortium name="RefSeq"/>
        </authorList>
    </citation>
    <scope>IDENTIFICATION</scope>
    <source>
        <tissue evidence="13">Tentacle</tissue>
    </source>
</reference>
<comment type="similarity">
    <text evidence="2">Belongs to the G-protein coupled receptor 2 family. Adhesion G-protein coupled receptor (ADGR) subfamily.</text>
</comment>
<evidence type="ECO:0000256" key="3">
    <source>
        <dbReference type="ARBA" id="ARBA00022692"/>
    </source>
</evidence>
<protein>
    <submittedName>
        <fullName evidence="13">Adhesion G protein-coupled receptor L4-like</fullName>
    </submittedName>
</protein>
<dbReference type="InterPro" id="IPR017981">
    <property type="entry name" value="GPCR_2-like_7TM"/>
</dbReference>
<dbReference type="KEGG" id="aten:116295175"/>
<dbReference type="Gene3D" id="2.60.220.50">
    <property type="match status" value="1"/>
</dbReference>
<feature type="region of interest" description="Disordered" evidence="8">
    <location>
        <begin position="104"/>
        <end position="128"/>
    </location>
</feature>
<dbReference type="PANTHER" id="PTHR12011:SF347">
    <property type="entry name" value="FI21270P1-RELATED"/>
    <property type="match status" value="1"/>
</dbReference>
<dbReference type="InterPro" id="IPR000203">
    <property type="entry name" value="GPS"/>
</dbReference>
<feature type="transmembrane region" description="Helical" evidence="9">
    <location>
        <begin position="551"/>
        <end position="575"/>
    </location>
</feature>
<keyword evidence="4 9" id="KW-1133">Transmembrane helix</keyword>
<keyword evidence="7" id="KW-0325">Glycoprotein</keyword>
<dbReference type="InterPro" id="IPR000832">
    <property type="entry name" value="GPCR_2_secretin-like"/>
</dbReference>
<evidence type="ECO:0000256" key="9">
    <source>
        <dbReference type="SAM" id="Phobius"/>
    </source>
</evidence>
<keyword evidence="5 9" id="KW-0472">Membrane</keyword>
<dbReference type="SMART" id="SM00303">
    <property type="entry name" value="GPS"/>
    <property type="match status" value="1"/>
</dbReference>
<feature type="domain" description="G-protein coupled receptors family 2 profile 2" evidence="11">
    <location>
        <begin position="404"/>
        <end position="649"/>
    </location>
</feature>
<dbReference type="Proteomes" id="UP000515163">
    <property type="component" value="Unplaced"/>
</dbReference>
<evidence type="ECO:0000256" key="7">
    <source>
        <dbReference type="ARBA" id="ARBA00023180"/>
    </source>
</evidence>
<proteinExistence type="inferred from homology"/>
<dbReference type="InParanoid" id="A0A6P8HTN0"/>
<dbReference type="AlphaFoldDB" id="A0A6P8HTN0"/>
<dbReference type="RefSeq" id="XP_031558786.1">
    <property type="nucleotide sequence ID" value="XM_031702926.1"/>
</dbReference>
<evidence type="ECO:0000256" key="6">
    <source>
        <dbReference type="ARBA" id="ARBA00023157"/>
    </source>
</evidence>
<feature type="compositionally biased region" description="Polar residues" evidence="8">
    <location>
        <begin position="113"/>
        <end position="127"/>
    </location>
</feature>
<feature type="transmembrane region" description="Helical" evidence="9">
    <location>
        <begin position="410"/>
        <end position="429"/>
    </location>
</feature>
<evidence type="ECO:0000256" key="1">
    <source>
        <dbReference type="ARBA" id="ARBA00004141"/>
    </source>
</evidence>
<keyword evidence="6" id="KW-1015">Disulfide bond</keyword>
<feature type="transmembrane region" description="Helical" evidence="9">
    <location>
        <begin position="441"/>
        <end position="457"/>
    </location>
</feature>
<dbReference type="GO" id="GO:0004930">
    <property type="term" value="F:G protein-coupled receptor activity"/>
    <property type="evidence" value="ECO:0007669"/>
    <property type="project" value="InterPro"/>
</dbReference>